<dbReference type="Proteomes" id="UP000774326">
    <property type="component" value="Unassembled WGS sequence"/>
</dbReference>
<proteinExistence type="predicted"/>
<evidence type="ECO:0000313" key="3">
    <source>
        <dbReference type="Proteomes" id="UP000774326"/>
    </source>
</evidence>
<reference evidence="2" key="2">
    <citation type="submission" date="2021-01" db="EMBL/GenBank/DDBJ databases">
        <authorList>
            <person name="Schikora-Tamarit M.A."/>
        </authorList>
    </citation>
    <scope>NUCLEOTIDE SEQUENCE</scope>
    <source>
        <strain evidence="2">CBS2887</strain>
    </source>
</reference>
<name>A0A9P8PTX9_WICPI</name>
<feature type="region of interest" description="Disordered" evidence="1">
    <location>
        <begin position="1"/>
        <end position="25"/>
    </location>
</feature>
<evidence type="ECO:0000313" key="2">
    <source>
        <dbReference type="EMBL" id="KAH3677575.1"/>
    </source>
</evidence>
<organism evidence="2 3">
    <name type="scientific">Wickerhamomyces pijperi</name>
    <name type="common">Yeast</name>
    <name type="synonym">Pichia pijperi</name>
    <dbReference type="NCBI Taxonomy" id="599730"/>
    <lineage>
        <taxon>Eukaryota</taxon>
        <taxon>Fungi</taxon>
        <taxon>Dikarya</taxon>
        <taxon>Ascomycota</taxon>
        <taxon>Saccharomycotina</taxon>
        <taxon>Saccharomycetes</taxon>
        <taxon>Phaffomycetales</taxon>
        <taxon>Wickerhamomycetaceae</taxon>
        <taxon>Wickerhamomyces</taxon>
    </lineage>
</organism>
<reference evidence="2" key="1">
    <citation type="journal article" date="2021" name="Open Biol.">
        <title>Shared evolutionary footprints suggest mitochondrial oxidative damage underlies multiple complex I losses in fungi.</title>
        <authorList>
            <person name="Schikora-Tamarit M.A."/>
            <person name="Marcet-Houben M."/>
            <person name="Nosek J."/>
            <person name="Gabaldon T."/>
        </authorList>
    </citation>
    <scope>NUCLEOTIDE SEQUENCE</scope>
    <source>
        <strain evidence="2">CBS2887</strain>
    </source>
</reference>
<protein>
    <submittedName>
        <fullName evidence="2">Uncharacterized protein</fullName>
    </submittedName>
</protein>
<feature type="compositionally biased region" description="Low complexity" evidence="1">
    <location>
        <begin position="288"/>
        <end position="299"/>
    </location>
</feature>
<feature type="region of interest" description="Disordered" evidence="1">
    <location>
        <begin position="150"/>
        <end position="176"/>
    </location>
</feature>
<dbReference type="AlphaFoldDB" id="A0A9P8PTX9"/>
<comment type="caution">
    <text evidence="2">The sequence shown here is derived from an EMBL/GenBank/DDBJ whole genome shotgun (WGS) entry which is preliminary data.</text>
</comment>
<keyword evidence="3" id="KW-1185">Reference proteome</keyword>
<feature type="region of interest" description="Disordered" evidence="1">
    <location>
        <begin position="268"/>
        <end position="302"/>
    </location>
</feature>
<feature type="compositionally biased region" description="Basic and acidic residues" evidence="1">
    <location>
        <begin position="1"/>
        <end position="10"/>
    </location>
</feature>
<dbReference type="EMBL" id="JAEUBG010005161">
    <property type="protein sequence ID" value="KAH3677575.1"/>
    <property type="molecule type" value="Genomic_DNA"/>
</dbReference>
<evidence type="ECO:0000256" key="1">
    <source>
        <dbReference type="SAM" id="MobiDB-lite"/>
    </source>
</evidence>
<sequence>MAQADWESKPEVGSSKNNNKEGLATNSTPMDNFFLCSTFKPEPMSPMMASAVLQFNVSITGDPRLPRDGTNKGTDLVVDADRIISTTLRDNLRGTVHLSTMKLHRHHTFISITNWIDVRQPFEPRMHLTKLNHVTVVDNQDQNTNTCHSIGTWEGSRDRGNHFKQGSDGLSGDNKEQQVEEELACLTVQIRKKVVWNVEEQDGEPIKEKYNRAKNNNPPLEKAPETLLGVFQYNEPRINAWNKEAMHSITDQNLIESFENLLTSLIDGNKGDRSGQRGRRSNSLSILQGSGSVQPSGGVIPTVDTGLTSHSFSNGDSLSFTTGDTADVIVTDFGVKSMGQPENGT</sequence>
<gene>
    <name evidence="2" type="ORF">WICPIJ_008955</name>
</gene>
<accession>A0A9P8PTX9</accession>